<feature type="transmembrane region" description="Helical" evidence="1">
    <location>
        <begin position="48"/>
        <end position="72"/>
    </location>
</feature>
<dbReference type="InterPro" id="IPR000326">
    <property type="entry name" value="PAP2/HPO"/>
</dbReference>
<sequence>MKAFFQKYKHAWVLLYAFLYLPWFFWLESRANLPYHVIHVWLDDKIPFVEYFIVPYLLWFVYVAAVFLYLFFKGTKQEFYRYCAFLFTGMTLFLVISTIYPNGHLLRPTEFPRHNIFTFAVQILYQTDTPTNIFPSIHVFNSIAAHRALVNNPRLGRNRLIRDASLVLMVSIILATMFLKQHSALDVMAGIVLGTLMDQIVYRMEFSFSRERVPKRKRETVI</sequence>
<evidence type="ECO:0000259" key="2">
    <source>
        <dbReference type="Pfam" id="PF01569"/>
    </source>
</evidence>
<dbReference type="RefSeq" id="WP_158363557.1">
    <property type="nucleotide sequence ID" value="NZ_JAOQKC010000011.1"/>
</dbReference>
<accession>A0ABT2RXP3</accession>
<dbReference type="Pfam" id="PF01569">
    <property type="entry name" value="PAP2"/>
    <property type="match status" value="1"/>
</dbReference>
<dbReference type="EMBL" id="JAOQKC010000011">
    <property type="protein sequence ID" value="MCU6697095.1"/>
    <property type="molecule type" value="Genomic_DNA"/>
</dbReference>
<reference evidence="3 4" key="1">
    <citation type="journal article" date="2021" name="ISME Commun">
        <title>Automated analysis of genomic sequences facilitates high-throughput and comprehensive description of bacteria.</title>
        <authorList>
            <person name="Hitch T.C.A."/>
        </authorList>
    </citation>
    <scope>NUCLEOTIDE SEQUENCE [LARGE SCALE GENOMIC DNA]</scope>
    <source>
        <strain evidence="3 4">Sanger_04</strain>
    </source>
</reference>
<feature type="transmembrane region" description="Helical" evidence="1">
    <location>
        <begin position="12"/>
        <end position="28"/>
    </location>
</feature>
<name>A0ABT2RXP3_9FIRM</name>
<keyword evidence="4" id="KW-1185">Reference proteome</keyword>
<feature type="transmembrane region" description="Helical" evidence="1">
    <location>
        <begin position="79"/>
        <end position="100"/>
    </location>
</feature>
<keyword evidence="1" id="KW-0472">Membrane</keyword>
<evidence type="ECO:0000313" key="3">
    <source>
        <dbReference type="EMBL" id="MCU6697095.1"/>
    </source>
</evidence>
<dbReference type="Proteomes" id="UP001652461">
    <property type="component" value="Unassembled WGS sequence"/>
</dbReference>
<keyword evidence="1" id="KW-1133">Transmembrane helix</keyword>
<dbReference type="SUPFAM" id="SSF48317">
    <property type="entry name" value="Acid phosphatase/Vanadium-dependent haloperoxidase"/>
    <property type="match status" value="1"/>
</dbReference>
<organism evidence="3 4">
    <name type="scientific">Laedolimicola ammoniilytica</name>
    <dbReference type="NCBI Taxonomy" id="2981771"/>
    <lineage>
        <taxon>Bacteria</taxon>
        <taxon>Bacillati</taxon>
        <taxon>Bacillota</taxon>
        <taxon>Clostridia</taxon>
        <taxon>Lachnospirales</taxon>
        <taxon>Lachnospiraceae</taxon>
        <taxon>Laedolimicola</taxon>
    </lineage>
</organism>
<keyword evidence="1" id="KW-0812">Transmembrane</keyword>
<evidence type="ECO:0000256" key="1">
    <source>
        <dbReference type="SAM" id="Phobius"/>
    </source>
</evidence>
<dbReference type="InterPro" id="IPR036938">
    <property type="entry name" value="PAP2/HPO_sf"/>
</dbReference>
<comment type="caution">
    <text evidence="3">The sequence shown here is derived from an EMBL/GenBank/DDBJ whole genome shotgun (WGS) entry which is preliminary data.</text>
</comment>
<gene>
    <name evidence="3" type="ORF">OCV63_09310</name>
</gene>
<evidence type="ECO:0000313" key="4">
    <source>
        <dbReference type="Proteomes" id="UP001652461"/>
    </source>
</evidence>
<feature type="domain" description="Phosphatidic acid phosphatase type 2/haloperoxidase" evidence="2">
    <location>
        <begin position="106"/>
        <end position="206"/>
    </location>
</feature>
<protein>
    <submittedName>
        <fullName evidence="3">Phosphatase PAP2 family protein</fullName>
    </submittedName>
</protein>
<proteinExistence type="predicted"/>